<evidence type="ECO:0000256" key="2">
    <source>
        <dbReference type="ARBA" id="ARBA00008283"/>
    </source>
</evidence>
<dbReference type="EMBL" id="JAGGNH010000010">
    <property type="protein sequence ID" value="KAJ0962141.1"/>
    <property type="molecule type" value="Genomic_DNA"/>
</dbReference>
<dbReference type="CDD" id="cd22325">
    <property type="entry name" value="ERCC1_C-like"/>
    <property type="match status" value="1"/>
</dbReference>
<dbReference type="NCBIfam" id="TIGR00597">
    <property type="entry name" value="rad10"/>
    <property type="match status" value="1"/>
</dbReference>
<evidence type="ECO:0000256" key="8">
    <source>
        <dbReference type="SAM" id="MobiDB-lite"/>
    </source>
</evidence>
<keyword evidence="4" id="KW-0238">DNA-binding</keyword>
<reference evidence="10" key="1">
    <citation type="submission" date="2021-03" db="EMBL/GenBank/DDBJ databases">
        <authorList>
            <person name="Li Z."/>
            <person name="Yang C."/>
        </authorList>
    </citation>
    <scope>NUCLEOTIDE SEQUENCE</scope>
    <source>
        <strain evidence="10">Dzin_1.0</strain>
        <tissue evidence="10">Leaf</tissue>
    </source>
</reference>
<keyword evidence="11" id="KW-1185">Reference proteome</keyword>
<dbReference type="InterPro" id="IPR010994">
    <property type="entry name" value="RuvA_2-like"/>
</dbReference>
<dbReference type="Gene3D" id="3.40.50.10130">
    <property type="match status" value="1"/>
</dbReference>
<evidence type="ECO:0000256" key="4">
    <source>
        <dbReference type="ARBA" id="ARBA00023125"/>
    </source>
</evidence>
<keyword evidence="3" id="KW-0227">DNA damage</keyword>
<feature type="region of interest" description="Disordered" evidence="8">
    <location>
        <begin position="326"/>
        <end position="349"/>
    </location>
</feature>
<evidence type="ECO:0000256" key="7">
    <source>
        <dbReference type="ARBA" id="ARBA00071993"/>
    </source>
</evidence>
<keyword evidence="6" id="KW-0539">Nucleus</keyword>
<dbReference type="PANTHER" id="PTHR12749:SF0">
    <property type="entry name" value="DNA EXCISION REPAIR PROTEIN ERCC-1"/>
    <property type="match status" value="1"/>
</dbReference>
<feature type="compositionally biased region" description="Basic and acidic residues" evidence="8">
    <location>
        <begin position="332"/>
        <end position="345"/>
    </location>
</feature>
<feature type="region of interest" description="Disordered" evidence="8">
    <location>
        <begin position="69"/>
        <end position="98"/>
    </location>
</feature>
<feature type="compositionally biased region" description="Low complexity" evidence="8">
    <location>
        <begin position="72"/>
        <end position="98"/>
    </location>
</feature>
<dbReference type="Pfam" id="PF14520">
    <property type="entry name" value="HHH_5"/>
    <property type="match status" value="1"/>
</dbReference>
<dbReference type="GO" id="GO:0006302">
    <property type="term" value="P:double-strand break repair"/>
    <property type="evidence" value="ECO:0007669"/>
    <property type="project" value="UniProtKB-ARBA"/>
</dbReference>
<comment type="subcellular location">
    <subcellularLocation>
        <location evidence="1">Nucleus</location>
    </subcellularLocation>
</comment>
<dbReference type="Proteomes" id="UP001085076">
    <property type="component" value="Miscellaneous, Linkage group lg10"/>
</dbReference>
<dbReference type="GO" id="GO:0003684">
    <property type="term" value="F:damaged DNA binding"/>
    <property type="evidence" value="ECO:0007669"/>
    <property type="project" value="InterPro"/>
</dbReference>
<dbReference type="FunFam" id="1.10.150.20:FF:000017">
    <property type="entry name" value="DNA excision repair protein ERCC-1"/>
    <property type="match status" value="1"/>
</dbReference>
<dbReference type="GO" id="GO:0070914">
    <property type="term" value="P:UV-damage excision repair"/>
    <property type="evidence" value="ECO:0007669"/>
    <property type="project" value="TreeGrafter"/>
</dbReference>
<comment type="caution">
    <text evidence="10">The sequence shown here is derived from an EMBL/GenBank/DDBJ whole genome shotgun (WGS) entry which is preliminary data.</text>
</comment>
<name>A0A9D5BX36_9LILI</name>
<evidence type="ECO:0000256" key="6">
    <source>
        <dbReference type="ARBA" id="ARBA00023242"/>
    </source>
</evidence>
<feature type="region of interest" description="Disordered" evidence="8">
    <location>
        <begin position="29"/>
        <end position="48"/>
    </location>
</feature>
<dbReference type="Pfam" id="PF03834">
    <property type="entry name" value="Rad10"/>
    <property type="match status" value="1"/>
</dbReference>
<dbReference type="InterPro" id="IPR004579">
    <property type="entry name" value="ERCC1/RAD10/SWI10"/>
</dbReference>
<dbReference type="AlphaFoldDB" id="A0A9D5BX36"/>
<comment type="similarity">
    <text evidence="2">Belongs to the ERCC1/RAD10/SWI10 family.</text>
</comment>
<dbReference type="GO" id="GO:0003697">
    <property type="term" value="F:single-stranded DNA binding"/>
    <property type="evidence" value="ECO:0007669"/>
    <property type="project" value="TreeGrafter"/>
</dbReference>
<dbReference type="GO" id="GO:0070522">
    <property type="term" value="C:ERCC4-ERCC1 complex"/>
    <property type="evidence" value="ECO:0007669"/>
    <property type="project" value="TreeGrafter"/>
</dbReference>
<gene>
    <name evidence="10" type="ORF">J5N97_029969</name>
</gene>
<dbReference type="GO" id="GO:0000110">
    <property type="term" value="C:nucleotide-excision repair factor 1 complex"/>
    <property type="evidence" value="ECO:0007669"/>
    <property type="project" value="TreeGrafter"/>
</dbReference>
<dbReference type="SUPFAM" id="SSF52980">
    <property type="entry name" value="Restriction endonuclease-like"/>
    <property type="match status" value="1"/>
</dbReference>
<feature type="domain" description="ERCC1-like central" evidence="9">
    <location>
        <begin position="106"/>
        <end position="218"/>
    </location>
</feature>
<evidence type="ECO:0000256" key="1">
    <source>
        <dbReference type="ARBA" id="ARBA00004123"/>
    </source>
</evidence>
<evidence type="ECO:0000256" key="3">
    <source>
        <dbReference type="ARBA" id="ARBA00022763"/>
    </source>
</evidence>
<dbReference type="InterPro" id="IPR011335">
    <property type="entry name" value="Restrct_endonuc-II-like"/>
</dbReference>
<evidence type="ECO:0000313" key="11">
    <source>
        <dbReference type="Proteomes" id="UP001085076"/>
    </source>
</evidence>
<dbReference type="SUPFAM" id="SSF47781">
    <property type="entry name" value="RuvA domain 2-like"/>
    <property type="match status" value="1"/>
</dbReference>
<dbReference type="GO" id="GO:0006312">
    <property type="term" value="P:mitotic recombination"/>
    <property type="evidence" value="ECO:0007669"/>
    <property type="project" value="TreeGrafter"/>
</dbReference>
<evidence type="ECO:0000313" key="10">
    <source>
        <dbReference type="EMBL" id="KAJ0962141.1"/>
    </source>
</evidence>
<sequence>MGKDEQQKEGEGKDGKTLIKIPSYQEVFQTSSPVPQPYNPLTTSISTSSSSFSEAFSFIKASEFYTPPPSSAPRASADTQPSSFASASTSASNLTSYSGPQNRNAILVSHRQKGNPLLKHIRNVKWVFADIVPDYLMGQGSCALYLSVRYHLLHPDYLYFRIRELQKNFKLRVVLCHVDVEDVVKPLLEVTRTAMLHDCTLLCGWSLEECGRYLETIKVYENKPADSIREQMDTDYLSRLTHALTTVRHVNKTDVVTLGSSFGSLSGIMDASMEDLARCPGIGERKVKRLYDTFHEPFRRVSSRPCVNASEVHVKKDNEVLLPKNDNIGVVEGDKSEAPESDKESSPNVRAALTDAFAKYADKVRKPGHKLNPVEH</sequence>
<dbReference type="GO" id="GO:0006289">
    <property type="term" value="P:nucleotide-excision repair"/>
    <property type="evidence" value="ECO:0007669"/>
    <property type="project" value="UniProtKB-ARBA"/>
</dbReference>
<accession>A0A9D5BX36</accession>
<proteinExistence type="inferred from homology"/>
<keyword evidence="5" id="KW-0234">DNA repair</keyword>
<dbReference type="Gene3D" id="1.10.150.20">
    <property type="entry name" value="5' to 3' exonuclease, C-terminal subdomain"/>
    <property type="match status" value="1"/>
</dbReference>
<evidence type="ECO:0000256" key="5">
    <source>
        <dbReference type="ARBA" id="ARBA00023204"/>
    </source>
</evidence>
<dbReference type="InterPro" id="IPR047260">
    <property type="entry name" value="ERCC1-like_central_dom"/>
</dbReference>
<feature type="compositionally biased region" description="Basic and acidic residues" evidence="8">
    <location>
        <begin position="1"/>
        <end position="17"/>
    </location>
</feature>
<dbReference type="OrthoDB" id="10262814at2759"/>
<organism evidence="10 11">
    <name type="scientific">Dioscorea zingiberensis</name>
    <dbReference type="NCBI Taxonomy" id="325984"/>
    <lineage>
        <taxon>Eukaryota</taxon>
        <taxon>Viridiplantae</taxon>
        <taxon>Streptophyta</taxon>
        <taxon>Embryophyta</taxon>
        <taxon>Tracheophyta</taxon>
        <taxon>Spermatophyta</taxon>
        <taxon>Magnoliopsida</taxon>
        <taxon>Liliopsida</taxon>
        <taxon>Dioscoreales</taxon>
        <taxon>Dioscoreaceae</taxon>
        <taxon>Dioscorea</taxon>
    </lineage>
</organism>
<dbReference type="PANTHER" id="PTHR12749">
    <property type="entry name" value="EXCISION REPAIR CROSS-COMPLEMENTING 1 ERCC1"/>
    <property type="match status" value="1"/>
</dbReference>
<protein>
    <recommendedName>
        <fullName evidence="7">DNA excision repair protein ERCC-1</fullName>
    </recommendedName>
</protein>
<dbReference type="FunFam" id="3.40.50.10130:FF:000001">
    <property type="entry name" value="DNA excision repair protein ERCC-1"/>
    <property type="match status" value="1"/>
</dbReference>
<evidence type="ECO:0000259" key="9">
    <source>
        <dbReference type="Pfam" id="PF03834"/>
    </source>
</evidence>
<reference evidence="10" key="2">
    <citation type="journal article" date="2022" name="Hortic Res">
        <title>The genome of Dioscorea zingiberensis sheds light on the biosynthesis, origin and evolution of the medicinally important diosgenin saponins.</title>
        <authorList>
            <person name="Li Y."/>
            <person name="Tan C."/>
            <person name="Li Z."/>
            <person name="Guo J."/>
            <person name="Li S."/>
            <person name="Chen X."/>
            <person name="Wang C."/>
            <person name="Dai X."/>
            <person name="Yang H."/>
            <person name="Song W."/>
            <person name="Hou L."/>
            <person name="Xu J."/>
            <person name="Tong Z."/>
            <person name="Xu A."/>
            <person name="Yuan X."/>
            <person name="Wang W."/>
            <person name="Yang Q."/>
            <person name="Chen L."/>
            <person name="Sun Z."/>
            <person name="Wang K."/>
            <person name="Pan B."/>
            <person name="Chen J."/>
            <person name="Bao Y."/>
            <person name="Liu F."/>
            <person name="Qi X."/>
            <person name="Gang D.R."/>
            <person name="Wen J."/>
            <person name="Li J."/>
        </authorList>
    </citation>
    <scope>NUCLEOTIDE SEQUENCE</scope>
    <source>
        <strain evidence="10">Dzin_1.0</strain>
    </source>
</reference>
<feature type="region of interest" description="Disordered" evidence="8">
    <location>
        <begin position="1"/>
        <end position="24"/>
    </location>
</feature>